<feature type="compositionally biased region" description="Basic and acidic residues" evidence="1">
    <location>
        <begin position="142"/>
        <end position="166"/>
    </location>
</feature>
<feature type="region of interest" description="Disordered" evidence="1">
    <location>
        <begin position="297"/>
        <end position="325"/>
    </location>
</feature>
<dbReference type="Gramene" id="GBG61831">
    <property type="protein sequence ID" value="GBG61831"/>
    <property type="gene ID" value="CBR_g23787"/>
</dbReference>
<dbReference type="STRING" id="69332.A0A388JVK2"/>
<dbReference type="InterPro" id="IPR002589">
    <property type="entry name" value="Macro_dom"/>
</dbReference>
<evidence type="ECO:0000256" key="1">
    <source>
        <dbReference type="SAM" id="MobiDB-lite"/>
    </source>
</evidence>
<dbReference type="PANTHER" id="PTHR11106:SF27">
    <property type="entry name" value="MACRO DOMAIN-CONTAINING PROTEIN"/>
    <property type="match status" value="1"/>
</dbReference>
<dbReference type="Pfam" id="PF01661">
    <property type="entry name" value="Macro"/>
    <property type="match status" value="1"/>
</dbReference>
<proteinExistence type="predicted"/>
<dbReference type="PROSITE" id="PS51154">
    <property type="entry name" value="MACRO"/>
    <property type="match status" value="1"/>
</dbReference>
<evidence type="ECO:0000259" key="2">
    <source>
        <dbReference type="PROSITE" id="PS51154"/>
    </source>
</evidence>
<keyword evidence="4" id="KW-1185">Reference proteome</keyword>
<accession>A0A388JVK2</accession>
<feature type="compositionally biased region" description="Basic and acidic residues" evidence="1">
    <location>
        <begin position="193"/>
        <end position="204"/>
    </location>
</feature>
<feature type="region of interest" description="Disordered" evidence="1">
    <location>
        <begin position="109"/>
        <end position="128"/>
    </location>
</feature>
<feature type="compositionally biased region" description="Basic and acidic residues" evidence="1">
    <location>
        <begin position="229"/>
        <end position="258"/>
    </location>
</feature>
<evidence type="ECO:0000313" key="4">
    <source>
        <dbReference type="Proteomes" id="UP000265515"/>
    </source>
</evidence>
<dbReference type="AlphaFoldDB" id="A0A388JVK2"/>
<dbReference type="SUPFAM" id="SSF52949">
    <property type="entry name" value="Macro domain-like"/>
    <property type="match status" value="1"/>
</dbReference>
<feature type="region of interest" description="Disordered" evidence="1">
    <location>
        <begin position="1"/>
        <end position="22"/>
    </location>
</feature>
<dbReference type="Gene3D" id="3.40.220.10">
    <property type="entry name" value="Leucine Aminopeptidase, subunit E, domain 1"/>
    <property type="match status" value="1"/>
</dbReference>
<dbReference type="EMBL" id="BFEA01000023">
    <property type="protein sequence ID" value="GBG61831.1"/>
    <property type="molecule type" value="Genomic_DNA"/>
</dbReference>
<dbReference type="SMART" id="SM00506">
    <property type="entry name" value="A1pp"/>
    <property type="match status" value="1"/>
</dbReference>
<reference evidence="3 4" key="1">
    <citation type="journal article" date="2018" name="Cell">
        <title>The Chara Genome: Secondary Complexity and Implications for Plant Terrestrialization.</title>
        <authorList>
            <person name="Nishiyama T."/>
            <person name="Sakayama H."/>
            <person name="Vries J.D."/>
            <person name="Buschmann H."/>
            <person name="Saint-Marcoux D."/>
            <person name="Ullrich K.K."/>
            <person name="Haas F.B."/>
            <person name="Vanderstraeten L."/>
            <person name="Becker D."/>
            <person name="Lang D."/>
            <person name="Vosolsobe S."/>
            <person name="Rombauts S."/>
            <person name="Wilhelmsson P.K.I."/>
            <person name="Janitza P."/>
            <person name="Kern R."/>
            <person name="Heyl A."/>
            <person name="Rumpler F."/>
            <person name="Villalobos L.I.A.C."/>
            <person name="Clay J.M."/>
            <person name="Skokan R."/>
            <person name="Toyoda A."/>
            <person name="Suzuki Y."/>
            <person name="Kagoshima H."/>
            <person name="Schijlen E."/>
            <person name="Tajeshwar N."/>
            <person name="Catarino B."/>
            <person name="Hetherington A.J."/>
            <person name="Saltykova A."/>
            <person name="Bonnot C."/>
            <person name="Breuninger H."/>
            <person name="Symeonidi A."/>
            <person name="Radhakrishnan G.V."/>
            <person name="Van Nieuwerburgh F."/>
            <person name="Deforce D."/>
            <person name="Chang C."/>
            <person name="Karol K.G."/>
            <person name="Hedrich R."/>
            <person name="Ulvskov P."/>
            <person name="Glockner G."/>
            <person name="Delwiche C.F."/>
            <person name="Petrasek J."/>
            <person name="Van de Peer Y."/>
            <person name="Friml J."/>
            <person name="Beilby M."/>
            <person name="Dolan L."/>
            <person name="Kohara Y."/>
            <person name="Sugano S."/>
            <person name="Fujiyama A."/>
            <person name="Delaux P.-M."/>
            <person name="Quint M."/>
            <person name="TheiBen G."/>
            <person name="Hagemann M."/>
            <person name="Harholt J."/>
            <person name="Dunand C."/>
            <person name="Zachgo S."/>
            <person name="Langdale J."/>
            <person name="Maumus F."/>
            <person name="Straeten D.V.D."/>
            <person name="Gould S.B."/>
            <person name="Rensing S.A."/>
        </authorList>
    </citation>
    <scope>NUCLEOTIDE SEQUENCE [LARGE SCALE GENOMIC DNA]</scope>
    <source>
        <strain evidence="3 4">S276</strain>
    </source>
</reference>
<dbReference type="OrthoDB" id="6133115at2759"/>
<feature type="domain" description="Macro" evidence="2">
    <location>
        <begin position="338"/>
        <end position="523"/>
    </location>
</feature>
<dbReference type="Proteomes" id="UP000265515">
    <property type="component" value="Unassembled WGS sequence"/>
</dbReference>
<feature type="region of interest" description="Disordered" evidence="1">
    <location>
        <begin position="134"/>
        <end position="267"/>
    </location>
</feature>
<dbReference type="CDD" id="cd02908">
    <property type="entry name" value="Macro_OAADPr_deacetylase"/>
    <property type="match status" value="1"/>
</dbReference>
<protein>
    <recommendedName>
        <fullName evidence="2">Macro domain-containing protein</fullName>
    </recommendedName>
</protein>
<feature type="compositionally biased region" description="Basic and acidic residues" evidence="1">
    <location>
        <begin position="109"/>
        <end position="121"/>
    </location>
</feature>
<gene>
    <name evidence="3" type="ORF">CBR_g23787</name>
</gene>
<sequence length="536" mass="58599">MKIDHPSVRSEAFGAIGGRGGATAEGRRVNLDFANSNRQPQQLLPRTAVGSVALRRRVGVANALAGSGSGNRRRYGFDSTLCRSSKHRSYSGTPRCGEAVQRFVQEKKDRDNMEGGSEKPADMAQGGVKIRVMSWTTSAPTDSEKGEDRGGSEKRADMTQEAEKVESSPTCPVSEKGEDQGPQRNVAAQVETPEDRPVLVKLQEKGGVSMAAASEKQLREQQQQEEEVEKVPSESSPPRDRVEDQGPQRNGFAEDRTAVDLPGNGFAEDRTAVDLPGLNFFELQNRGGVMAAGGESEKLAQSMEVDKAPSQTSSRRGREDDRGAQRNVRSLFQTIAYDPPRFFQLTETCRLVLQRGDITKWSVDRKSDAIVNAANKVMLGGGGVDGAIHRAAGPGLFQACKEVPEVEPRVRCPTGEARITRGFRLPASHVIHTVGPIYMCPEHSAPLLSSAYRSTIELAEEHGIKYVAFPAISCGTYGYPYEEAVPIALGTLQETVKSMKEVHFVLFEDAVWQEWLEQAKSNFMEITKEDMDVKTA</sequence>
<name>A0A388JVK2_CHABU</name>
<dbReference type="PANTHER" id="PTHR11106">
    <property type="entry name" value="GANGLIOSIDE INDUCED DIFFERENTIATION ASSOCIATED PROTEIN 2-RELATED"/>
    <property type="match status" value="1"/>
</dbReference>
<dbReference type="InterPro" id="IPR043472">
    <property type="entry name" value="Macro_dom-like"/>
</dbReference>
<evidence type="ECO:0000313" key="3">
    <source>
        <dbReference type="EMBL" id="GBG61831.1"/>
    </source>
</evidence>
<organism evidence="3 4">
    <name type="scientific">Chara braunii</name>
    <name type="common">Braun's stonewort</name>
    <dbReference type="NCBI Taxonomy" id="69332"/>
    <lineage>
        <taxon>Eukaryota</taxon>
        <taxon>Viridiplantae</taxon>
        <taxon>Streptophyta</taxon>
        <taxon>Charophyceae</taxon>
        <taxon>Charales</taxon>
        <taxon>Characeae</taxon>
        <taxon>Chara</taxon>
    </lineage>
</organism>
<comment type="caution">
    <text evidence="3">The sequence shown here is derived from an EMBL/GenBank/DDBJ whole genome shotgun (WGS) entry which is preliminary data.</text>
</comment>